<name>A0A9P3G596_9APHY</name>
<dbReference type="EMBL" id="BPQB01000007">
    <property type="protein sequence ID" value="GJE87769.1"/>
    <property type="molecule type" value="Genomic_DNA"/>
</dbReference>
<accession>A0A9P3G596</accession>
<protein>
    <submittedName>
        <fullName evidence="2">Uncharacterized protein</fullName>
    </submittedName>
</protein>
<reference evidence="2 3" key="1">
    <citation type="submission" date="2021-08" db="EMBL/GenBank/DDBJ databases">
        <title>Draft Genome Sequence of Phanerochaete sordida strain YK-624.</title>
        <authorList>
            <person name="Mori T."/>
            <person name="Dohra H."/>
            <person name="Suzuki T."/>
            <person name="Kawagishi H."/>
            <person name="Hirai H."/>
        </authorList>
    </citation>
    <scope>NUCLEOTIDE SEQUENCE [LARGE SCALE GENOMIC DNA]</scope>
    <source>
        <strain evidence="2 3">YK-624</strain>
    </source>
</reference>
<gene>
    <name evidence="2" type="ORF">PsYK624_038520</name>
</gene>
<proteinExistence type="predicted"/>
<evidence type="ECO:0000313" key="3">
    <source>
        <dbReference type="Proteomes" id="UP000703269"/>
    </source>
</evidence>
<feature type="region of interest" description="Disordered" evidence="1">
    <location>
        <begin position="47"/>
        <end position="71"/>
    </location>
</feature>
<dbReference type="AlphaFoldDB" id="A0A9P3G596"/>
<keyword evidence="3" id="KW-1185">Reference proteome</keyword>
<sequence length="71" mass="7788">MRHNRASACQACGGTAAAPVKYNDINALVNLDTVRKKEKLRKVSNVIQAAQRSRSGRAIQSSPRRGQRGRI</sequence>
<evidence type="ECO:0000313" key="2">
    <source>
        <dbReference type="EMBL" id="GJE87769.1"/>
    </source>
</evidence>
<feature type="compositionally biased region" description="Polar residues" evidence="1">
    <location>
        <begin position="47"/>
        <end position="64"/>
    </location>
</feature>
<comment type="caution">
    <text evidence="2">The sequence shown here is derived from an EMBL/GenBank/DDBJ whole genome shotgun (WGS) entry which is preliminary data.</text>
</comment>
<dbReference type="Proteomes" id="UP000703269">
    <property type="component" value="Unassembled WGS sequence"/>
</dbReference>
<organism evidence="2 3">
    <name type="scientific">Phanerochaete sordida</name>
    <dbReference type="NCBI Taxonomy" id="48140"/>
    <lineage>
        <taxon>Eukaryota</taxon>
        <taxon>Fungi</taxon>
        <taxon>Dikarya</taxon>
        <taxon>Basidiomycota</taxon>
        <taxon>Agaricomycotina</taxon>
        <taxon>Agaricomycetes</taxon>
        <taxon>Polyporales</taxon>
        <taxon>Phanerochaetaceae</taxon>
        <taxon>Phanerochaete</taxon>
    </lineage>
</organism>
<evidence type="ECO:0000256" key="1">
    <source>
        <dbReference type="SAM" id="MobiDB-lite"/>
    </source>
</evidence>